<comment type="caution">
    <text evidence="1">The sequence shown here is derived from an EMBL/GenBank/DDBJ whole genome shotgun (WGS) entry which is preliminary data.</text>
</comment>
<organism evidence="1 2">
    <name type="scientific">Rubricella aquisinus</name>
    <dbReference type="NCBI Taxonomy" id="2028108"/>
    <lineage>
        <taxon>Bacteria</taxon>
        <taxon>Pseudomonadati</taxon>
        <taxon>Pseudomonadota</taxon>
        <taxon>Alphaproteobacteria</taxon>
        <taxon>Rhodobacterales</taxon>
        <taxon>Paracoccaceae</taxon>
        <taxon>Rubricella</taxon>
    </lineage>
</organism>
<evidence type="ECO:0000313" key="1">
    <source>
        <dbReference type="EMBL" id="MBB5514337.1"/>
    </source>
</evidence>
<dbReference type="AlphaFoldDB" id="A0A840X0Z6"/>
<proteinExistence type="predicted"/>
<dbReference type="Proteomes" id="UP000553766">
    <property type="component" value="Unassembled WGS sequence"/>
</dbReference>
<dbReference type="Gene3D" id="3.30.450.40">
    <property type="match status" value="1"/>
</dbReference>
<sequence length="224" mass="24066">MTDAIAAIRETILAHPDIVLDDREVMARLLDAGQPDGGNIVDLRGVFVERLEGKLGQLEETHRSVLAAAYENIAGTNAIQRAVLSLLEPQDFAGFLSVLQDRLAPVLTVDEVHLVLEADGAAATALDQLQGVKALPKGSIATYFGDRDGDARKGILLRAVEIDGIVAPEITSEAVLRLDLGPGRRAAMLVFGAQDAGRFAPDQGTDLLAFFAGCFERIVRRWIE</sequence>
<dbReference type="RefSeq" id="WP_184007803.1">
    <property type="nucleotide sequence ID" value="NZ_JACIJS010000001.1"/>
</dbReference>
<dbReference type="Pfam" id="PF04340">
    <property type="entry name" value="DUF484"/>
    <property type="match status" value="1"/>
</dbReference>
<evidence type="ECO:0008006" key="3">
    <source>
        <dbReference type="Google" id="ProtNLM"/>
    </source>
</evidence>
<keyword evidence="2" id="KW-1185">Reference proteome</keyword>
<name>A0A840X0Z6_9RHOB</name>
<dbReference type="EMBL" id="JACIJS010000001">
    <property type="protein sequence ID" value="MBB5514337.1"/>
    <property type="molecule type" value="Genomic_DNA"/>
</dbReference>
<reference evidence="1 2" key="1">
    <citation type="submission" date="2020-08" db="EMBL/GenBank/DDBJ databases">
        <title>Genomic Encyclopedia of Type Strains, Phase IV (KMG-IV): sequencing the most valuable type-strain genomes for metagenomic binning, comparative biology and taxonomic classification.</title>
        <authorList>
            <person name="Goeker M."/>
        </authorList>
    </citation>
    <scope>NUCLEOTIDE SEQUENCE [LARGE SCALE GENOMIC DNA]</scope>
    <source>
        <strain evidence="1 2">DSM 103377</strain>
    </source>
</reference>
<dbReference type="InterPro" id="IPR029016">
    <property type="entry name" value="GAF-like_dom_sf"/>
</dbReference>
<accession>A0A840X0Z6</accession>
<evidence type="ECO:0000313" key="2">
    <source>
        <dbReference type="Proteomes" id="UP000553766"/>
    </source>
</evidence>
<protein>
    <recommendedName>
        <fullName evidence="3">DUF484 family protein</fullName>
    </recommendedName>
</protein>
<gene>
    <name evidence="1" type="ORF">FHS89_000335</name>
</gene>
<dbReference type="InterPro" id="IPR007435">
    <property type="entry name" value="DUF484"/>
</dbReference>